<dbReference type="PANTHER" id="PTHR43124">
    <property type="entry name" value="PURINE EFFLUX PUMP PBUE"/>
    <property type="match status" value="1"/>
</dbReference>
<name>A0A494WWC7_9FIRM</name>
<evidence type="ECO:0000256" key="6">
    <source>
        <dbReference type="ARBA" id="ARBA00023136"/>
    </source>
</evidence>
<evidence type="ECO:0000256" key="4">
    <source>
        <dbReference type="ARBA" id="ARBA00022692"/>
    </source>
</evidence>
<feature type="transmembrane region" description="Helical" evidence="8">
    <location>
        <begin position="48"/>
        <end position="69"/>
    </location>
</feature>
<feature type="transmembrane region" description="Helical" evidence="8">
    <location>
        <begin position="275"/>
        <end position="296"/>
    </location>
</feature>
<evidence type="ECO:0000313" key="11">
    <source>
        <dbReference type="Proteomes" id="UP000271256"/>
    </source>
</evidence>
<dbReference type="SUPFAM" id="SSF103473">
    <property type="entry name" value="MFS general substrate transporter"/>
    <property type="match status" value="1"/>
</dbReference>
<keyword evidence="5 8" id="KW-1133">Transmembrane helix</keyword>
<evidence type="ECO:0000256" key="5">
    <source>
        <dbReference type="ARBA" id="ARBA00022989"/>
    </source>
</evidence>
<dbReference type="Pfam" id="PF07690">
    <property type="entry name" value="MFS_1"/>
    <property type="match status" value="1"/>
</dbReference>
<dbReference type="Proteomes" id="UP000271256">
    <property type="component" value="Unassembled WGS sequence"/>
</dbReference>
<evidence type="ECO:0000256" key="8">
    <source>
        <dbReference type="SAM" id="Phobius"/>
    </source>
</evidence>
<feature type="transmembrane region" description="Helical" evidence="8">
    <location>
        <begin position="308"/>
        <end position="327"/>
    </location>
</feature>
<feature type="domain" description="Major facilitator superfamily (MFS) profile" evidence="9">
    <location>
        <begin position="11"/>
        <end position="428"/>
    </location>
</feature>
<reference evidence="10 11" key="1">
    <citation type="submission" date="2018-10" db="EMBL/GenBank/DDBJ databases">
        <authorList>
            <person name="Grouzdev D.S."/>
            <person name="Krutkina M.S."/>
            <person name="Tourova T.P."/>
            <person name="Nazina T.N."/>
        </authorList>
    </citation>
    <scope>NUCLEOTIDE SEQUENCE [LARGE SCALE GENOMIC DNA]</scope>
    <source>
        <strain evidence="10 11">435</strain>
    </source>
</reference>
<feature type="transmembrane region" description="Helical" evidence="8">
    <location>
        <begin position="12"/>
        <end position="36"/>
    </location>
</feature>
<feature type="transmembrane region" description="Helical" evidence="8">
    <location>
        <begin position="137"/>
        <end position="160"/>
    </location>
</feature>
<proteinExistence type="predicted"/>
<evidence type="ECO:0000256" key="3">
    <source>
        <dbReference type="ARBA" id="ARBA00022475"/>
    </source>
</evidence>
<gene>
    <name evidence="10" type="ORF">D7024_13405</name>
</gene>
<evidence type="ECO:0000313" key="10">
    <source>
        <dbReference type="EMBL" id="RKO67836.1"/>
    </source>
</evidence>
<feature type="transmembrane region" description="Helical" evidence="8">
    <location>
        <begin position="400"/>
        <end position="423"/>
    </location>
</feature>
<keyword evidence="11" id="KW-1185">Reference proteome</keyword>
<sequence>MRDIREQIHIPIGQLALIQLLVLLPAYCLPAVLPLVEKQWGISHGEAGIMVAAFQAGYIAAALVALPLTDRIDARYVMAGGAILSTFTHTLFPLLARDALSGTLLRTLAGAGLGGIYMPGIKVISLTPRSRGRAVGFYVSSYLVGTSLSFALTGALTAFFTWQEAYLALAGVSFAAIALSFWLWRQPGTAFLPGTRKVKIPANSSGRDETPGLASQTGPPEPAQGIQQVETSQRNLAMVLVILAYAAHMWEMYGLRSWLTPFLTVVFEDRYAQATSLAATFTALSVMLGAPSTLAAGWLSDRLGRTGTALAIMLTSAACSFTMGWLLPAPLWLLLPVGLVYSLTVTADSPIFSTGLAEIAPREKLGRIMAWQTFVGYIAATVSPAVFGLILDIYSGPAGWILAFSSLGAGVLVGAALMFYLSFLPASRAMGERPR</sequence>
<feature type="transmembrane region" description="Helical" evidence="8">
    <location>
        <begin position="108"/>
        <end position="125"/>
    </location>
</feature>
<dbReference type="Gene3D" id="1.20.1250.20">
    <property type="entry name" value="MFS general substrate transporter like domains"/>
    <property type="match status" value="1"/>
</dbReference>
<dbReference type="InterPro" id="IPR020846">
    <property type="entry name" value="MFS_dom"/>
</dbReference>
<evidence type="ECO:0000256" key="7">
    <source>
        <dbReference type="SAM" id="MobiDB-lite"/>
    </source>
</evidence>
<comment type="caution">
    <text evidence="10">The sequence shown here is derived from an EMBL/GenBank/DDBJ whole genome shotgun (WGS) entry which is preliminary data.</text>
</comment>
<dbReference type="PANTHER" id="PTHR43124:SF3">
    <property type="entry name" value="CHLORAMPHENICOL EFFLUX PUMP RV0191"/>
    <property type="match status" value="1"/>
</dbReference>
<dbReference type="PROSITE" id="PS50850">
    <property type="entry name" value="MFS"/>
    <property type="match status" value="1"/>
</dbReference>
<dbReference type="EMBL" id="RBWE01000001">
    <property type="protein sequence ID" value="RKO67836.1"/>
    <property type="molecule type" value="Genomic_DNA"/>
</dbReference>
<evidence type="ECO:0000256" key="2">
    <source>
        <dbReference type="ARBA" id="ARBA00022448"/>
    </source>
</evidence>
<keyword evidence="3" id="KW-1003">Cell membrane</keyword>
<feature type="transmembrane region" description="Helical" evidence="8">
    <location>
        <begin position="76"/>
        <end position="96"/>
    </location>
</feature>
<dbReference type="InterPro" id="IPR050189">
    <property type="entry name" value="MFS_Efflux_Transporters"/>
</dbReference>
<feature type="region of interest" description="Disordered" evidence="7">
    <location>
        <begin position="201"/>
        <end position="225"/>
    </location>
</feature>
<dbReference type="GO" id="GO:0005886">
    <property type="term" value="C:plasma membrane"/>
    <property type="evidence" value="ECO:0007669"/>
    <property type="project" value="UniProtKB-SubCell"/>
</dbReference>
<feature type="transmembrane region" description="Helical" evidence="8">
    <location>
        <begin position="236"/>
        <end position="255"/>
    </location>
</feature>
<dbReference type="InterPro" id="IPR036259">
    <property type="entry name" value="MFS_trans_sf"/>
</dbReference>
<feature type="transmembrane region" description="Helical" evidence="8">
    <location>
        <begin position="333"/>
        <end position="353"/>
    </location>
</feature>
<keyword evidence="2" id="KW-0813">Transport</keyword>
<protein>
    <submittedName>
        <fullName evidence="10">MFS transporter</fullName>
    </submittedName>
</protein>
<keyword evidence="6 8" id="KW-0472">Membrane</keyword>
<comment type="subcellular location">
    <subcellularLocation>
        <location evidence="1">Cell membrane</location>
        <topology evidence="1">Multi-pass membrane protein</topology>
    </subcellularLocation>
</comment>
<feature type="transmembrane region" description="Helical" evidence="8">
    <location>
        <begin position="166"/>
        <end position="184"/>
    </location>
</feature>
<dbReference type="AlphaFoldDB" id="A0A494WWC7"/>
<evidence type="ECO:0000256" key="1">
    <source>
        <dbReference type="ARBA" id="ARBA00004651"/>
    </source>
</evidence>
<accession>A0A494WWC7</accession>
<feature type="transmembrane region" description="Helical" evidence="8">
    <location>
        <begin position="374"/>
        <end position="394"/>
    </location>
</feature>
<organism evidence="10 11">
    <name type="scientific">Desulfofundulus salinus</name>
    <dbReference type="NCBI Taxonomy" id="2419843"/>
    <lineage>
        <taxon>Bacteria</taxon>
        <taxon>Bacillati</taxon>
        <taxon>Bacillota</taxon>
        <taxon>Clostridia</taxon>
        <taxon>Eubacteriales</taxon>
        <taxon>Peptococcaceae</taxon>
        <taxon>Desulfofundulus</taxon>
    </lineage>
</organism>
<dbReference type="InterPro" id="IPR011701">
    <property type="entry name" value="MFS"/>
</dbReference>
<dbReference type="GO" id="GO:0022857">
    <property type="term" value="F:transmembrane transporter activity"/>
    <property type="evidence" value="ECO:0007669"/>
    <property type="project" value="InterPro"/>
</dbReference>
<keyword evidence="4 8" id="KW-0812">Transmembrane</keyword>
<dbReference type="OrthoDB" id="9781976at2"/>
<evidence type="ECO:0000259" key="9">
    <source>
        <dbReference type="PROSITE" id="PS50850"/>
    </source>
</evidence>
<dbReference type="RefSeq" id="WP_121452230.1">
    <property type="nucleotide sequence ID" value="NZ_RBWE01000001.1"/>
</dbReference>